<organism evidence="1">
    <name type="scientific">mine drainage metagenome</name>
    <dbReference type="NCBI Taxonomy" id="410659"/>
    <lineage>
        <taxon>unclassified sequences</taxon>
        <taxon>metagenomes</taxon>
        <taxon>ecological metagenomes</taxon>
    </lineage>
</organism>
<dbReference type="AlphaFoldDB" id="T1CX00"/>
<dbReference type="InterPro" id="IPR045660">
    <property type="entry name" value="DUF6390"/>
</dbReference>
<proteinExistence type="predicted"/>
<protein>
    <submittedName>
        <fullName evidence="1">Uncharacterized protein</fullName>
    </submittedName>
</protein>
<name>T1CX00_9ZZZZ</name>
<sequence>MDGVELGARFSLATSRLQYCGPDGADRTLYRAISEPAARPAARAALARFEALMPYLETIARAHGLDPFDERVTEAYWIGNDLLDGLGRPELRTLIEALRRRGLPRSHAERLRANLPREPVLHHLFHVAFVGVGNVTGHVATTLGNMEACRPAGGRIARIGPEHLEWTAPTLVREGPRLGWGPERTRRMPLDPVLLPDLRVGASVAVHWSTPVLELDDRRTRQLADYSARALTAANEVLPALGVLEAPPRSDVAPGP</sequence>
<evidence type="ECO:0000313" key="1">
    <source>
        <dbReference type="EMBL" id="EQD73759.1"/>
    </source>
</evidence>
<accession>T1CX00</accession>
<gene>
    <name evidence="1" type="ORF">B1B_03051</name>
</gene>
<comment type="caution">
    <text evidence="1">The sequence shown here is derived from an EMBL/GenBank/DDBJ whole genome shotgun (WGS) entry which is preliminary data.</text>
</comment>
<reference evidence="1" key="1">
    <citation type="submission" date="2013-08" db="EMBL/GenBank/DDBJ databases">
        <authorList>
            <person name="Mendez C."/>
            <person name="Richter M."/>
            <person name="Ferrer M."/>
            <person name="Sanchez J."/>
        </authorList>
    </citation>
    <scope>NUCLEOTIDE SEQUENCE</scope>
</reference>
<dbReference type="Pfam" id="PF19927">
    <property type="entry name" value="DUF6390"/>
    <property type="match status" value="1"/>
</dbReference>
<reference evidence="1" key="2">
    <citation type="journal article" date="2014" name="ISME J.">
        <title>Microbial stratification in low pH oxic and suboxic macroscopic growths along an acid mine drainage.</title>
        <authorList>
            <person name="Mendez-Garcia C."/>
            <person name="Mesa V."/>
            <person name="Sprenger R.R."/>
            <person name="Richter M."/>
            <person name="Diez M.S."/>
            <person name="Solano J."/>
            <person name="Bargiela R."/>
            <person name="Golyshina O.V."/>
            <person name="Manteca A."/>
            <person name="Ramos J.L."/>
            <person name="Gallego J.R."/>
            <person name="Llorente I."/>
            <person name="Martins Dos Santos V.A."/>
            <person name="Jensen O.N."/>
            <person name="Pelaez A.I."/>
            <person name="Sanchez J."/>
            <person name="Ferrer M."/>
        </authorList>
    </citation>
    <scope>NUCLEOTIDE SEQUENCE</scope>
</reference>
<dbReference type="EMBL" id="AUZY01001845">
    <property type="protein sequence ID" value="EQD73759.1"/>
    <property type="molecule type" value="Genomic_DNA"/>
</dbReference>